<dbReference type="Pfam" id="PF00015">
    <property type="entry name" value="MCPsignal"/>
    <property type="match status" value="1"/>
</dbReference>
<evidence type="ECO:0000259" key="5">
    <source>
        <dbReference type="PROSITE" id="PS50111"/>
    </source>
</evidence>
<feature type="transmembrane region" description="Helical" evidence="4">
    <location>
        <begin position="21"/>
        <end position="38"/>
    </location>
</feature>
<dbReference type="SMART" id="SM00304">
    <property type="entry name" value="HAMP"/>
    <property type="match status" value="2"/>
</dbReference>
<comment type="caution">
    <text evidence="7">The sequence shown here is derived from an EMBL/GenBank/DDBJ whole genome shotgun (WGS) entry which is preliminary data.</text>
</comment>
<evidence type="ECO:0000256" key="2">
    <source>
        <dbReference type="ARBA" id="ARBA00029447"/>
    </source>
</evidence>
<accession>A0A2M9XBK7</accession>
<feature type="transmembrane region" description="Helical" evidence="4">
    <location>
        <begin position="50"/>
        <end position="70"/>
    </location>
</feature>
<comment type="similarity">
    <text evidence="2">Belongs to the methyl-accepting chemotaxis (MCP) protein family.</text>
</comment>
<dbReference type="SUPFAM" id="SSF58104">
    <property type="entry name" value="Methyl-accepting chemotaxis protein (MCP) signaling domain"/>
    <property type="match status" value="2"/>
</dbReference>
<dbReference type="GO" id="GO:0005886">
    <property type="term" value="C:plasma membrane"/>
    <property type="evidence" value="ECO:0007669"/>
    <property type="project" value="TreeGrafter"/>
</dbReference>
<feature type="transmembrane region" description="Helical" evidence="4">
    <location>
        <begin position="110"/>
        <end position="131"/>
    </location>
</feature>
<feature type="transmembrane region" description="Helical" evidence="4">
    <location>
        <begin position="468"/>
        <end position="490"/>
    </location>
</feature>
<keyword evidence="4" id="KW-0812">Transmembrane</keyword>
<evidence type="ECO:0000259" key="6">
    <source>
        <dbReference type="PROSITE" id="PS50885"/>
    </source>
</evidence>
<protein>
    <submittedName>
        <fullName evidence="7">Chemotaxis protein</fullName>
    </submittedName>
</protein>
<feature type="transmembrane region" description="Helical" evidence="4">
    <location>
        <begin position="188"/>
        <end position="208"/>
    </location>
</feature>
<keyword evidence="1" id="KW-0145">Chemotaxis</keyword>
<dbReference type="Proteomes" id="UP000232196">
    <property type="component" value="Unassembled WGS sequence"/>
</dbReference>
<dbReference type="PROSITE" id="PS50885">
    <property type="entry name" value="HAMP"/>
    <property type="match status" value="1"/>
</dbReference>
<dbReference type="GO" id="GO:0004888">
    <property type="term" value="F:transmembrane signaling receptor activity"/>
    <property type="evidence" value="ECO:0007669"/>
    <property type="project" value="TreeGrafter"/>
</dbReference>
<dbReference type="PANTHER" id="PTHR43531:SF11">
    <property type="entry name" value="METHYL-ACCEPTING CHEMOTAXIS PROTEIN 3"/>
    <property type="match status" value="1"/>
</dbReference>
<evidence type="ECO:0000256" key="1">
    <source>
        <dbReference type="ARBA" id="ARBA00022500"/>
    </source>
</evidence>
<dbReference type="Pfam" id="PF00672">
    <property type="entry name" value="HAMP"/>
    <property type="match status" value="1"/>
</dbReference>
<dbReference type="Gene3D" id="3.30.450.20">
    <property type="entry name" value="PAS domain"/>
    <property type="match status" value="1"/>
</dbReference>
<dbReference type="InterPro" id="IPR003660">
    <property type="entry name" value="HAMP_dom"/>
</dbReference>
<keyword evidence="8" id="KW-1185">Reference proteome</keyword>
<organism evidence="7 8">
    <name type="scientific">Leptospira hartskeerlii</name>
    <dbReference type="NCBI Taxonomy" id="2023177"/>
    <lineage>
        <taxon>Bacteria</taxon>
        <taxon>Pseudomonadati</taxon>
        <taxon>Spirochaetota</taxon>
        <taxon>Spirochaetia</taxon>
        <taxon>Leptospirales</taxon>
        <taxon>Leptospiraceae</taxon>
        <taxon>Leptospira</taxon>
    </lineage>
</organism>
<dbReference type="InterPro" id="IPR004089">
    <property type="entry name" value="MCPsignal_dom"/>
</dbReference>
<keyword evidence="4" id="KW-0472">Membrane</keyword>
<dbReference type="EMBL" id="NPDN01000006">
    <property type="protein sequence ID" value="PJZ25070.1"/>
    <property type="molecule type" value="Genomic_DNA"/>
</dbReference>
<sequence length="848" mass="93703">MKNINKEISVFSARFLFLTEGLGYLIGTPFAIVFLVHFMDLDLRGADSLWFVMGVIFVLGLITSTLSSFYKLKPLRKYSKQFAEGAVTRETVIGAQKAVFRLPVLHALDILVRIWIGGGIFVVALGIFLPISKTDYSILLGLIVFGGLWSAIYFYLVTDWLKDDLTRTDLFGSISLESLVKLNLTKTLTLIFFSIVLVLAIGVSLVVYKLNYESLKNAYTNQMLNVAHTLDLLTQGIYEDTEDEADLIIRNKTLGSLVSQKNWKEAENFLSNFLGSSQRFEGIAVWKEAGDWFSHSVGTGTLASSTIVPLTSSFQLPGAEEIRNTNKEKAFFFSEPSKSTQNGSPVILYIREFELNDGSKAFLVFSVRIGDLTNNIVQSIKIGKTGYPGLLTAKMTFLNHISENMRLKKMEDLPFAKSFENAPDGVPIKYVMDGAYKSMVVHTNKKYGFRSFVTIVNEEVSKEAISTIFYMLAISFSGLFVIGFIIYFILSKSLKPLRDSQNLIEKMSEGDLTHKLTVLSKDEIGEMAISINEFNRKVKGVLHKIFDASHSLANSSEEMSGTLKTISDNAQSQAAASEEISASIEEISAGMDAISYRTKEQVTLLNSLDSEMFEFSSSIQATSENLENTLSHVKEITDEARRGGKSLELTDQSIRKISQSSDQITGVIEIITTISEQIHLLALNAAIEAARAGAAGKGFAVVADEISKLADKTSDSMKEIENIIQANETEIGIGVSNIRDTVSVIGGIIQRIETIYIRMNEVSSVMGEQLVRNKIVNKKGQEVKERSEGIQTAIQEQKLAIEEISKTISSINDLTQSNASSTEELSSGSVGLAHLSEDLKNQADYFHF</sequence>
<dbReference type="PANTHER" id="PTHR43531">
    <property type="entry name" value="PROTEIN ICFG"/>
    <property type="match status" value="1"/>
</dbReference>
<dbReference type="CDD" id="cd06225">
    <property type="entry name" value="HAMP"/>
    <property type="match status" value="1"/>
</dbReference>
<gene>
    <name evidence="7" type="ORF">CH357_12715</name>
</gene>
<dbReference type="GO" id="GO:0007165">
    <property type="term" value="P:signal transduction"/>
    <property type="evidence" value="ECO:0007669"/>
    <property type="project" value="UniProtKB-KW"/>
</dbReference>
<evidence type="ECO:0000313" key="7">
    <source>
        <dbReference type="EMBL" id="PJZ25070.1"/>
    </source>
</evidence>
<reference evidence="7 8" key="1">
    <citation type="submission" date="2017-07" db="EMBL/GenBank/DDBJ databases">
        <title>Leptospira spp. isolated from tropical soils.</title>
        <authorList>
            <person name="Thibeaux R."/>
            <person name="Iraola G."/>
            <person name="Ferres I."/>
            <person name="Bierque E."/>
            <person name="Girault D."/>
            <person name="Soupe-Gilbert M.-E."/>
            <person name="Picardeau M."/>
            <person name="Goarant C."/>
        </authorList>
    </citation>
    <scope>NUCLEOTIDE SEQUENCE [LARGE SCALE GENOMIC DNA]</scope>
    <source>
        <strain evidence="7 8">MCA1-C-A1</strain>
    </source>
</reference>
<feature type="domain" description="HAMP" evidence="6">
    <location>
        <begin position="491"/>
        <end position="543"/>
    </location>
</feature>
<dbReference type="OrthoDB" id="304661at2"/>
<evidence type="ECO:0000313" key="8">
    <source>
        <dbReference type="Proteomes" id="UP000232196"/>
    </source>
</evidence>
<feature type="transmembrane region" description="Helical" evidence="4">
    <location>
        <begin position="137"/>
        <end position="157"/>
    </location>
</feature>
<dbReference type="RefSeq" id="WP_100707145.1">
    <property type="nucleotide sequence ID" value="NZ_NPDL01000005.1"/>
</dbReference>
<dbReference type="SMART" id="SM00283">
    <property type="entry name" value="MA"/>
    <property type="match status" value="1"/>
</dbReference>
<evidence type="ECO:0000256" key="3">
    <source>
        <dbReference type="PROSITE-ProRule" id="PRU00284"/>
    </source>
</evidence>
<dbReference type="Gene3D" id="1.10.287.950">
    <property type="entry name" value="Methyl-accepting chemotaxis protein"/>
    <property type="match status" value="2"/>
</dbReference>
<evidence type="ECO:0000256" key="4">
    <source>
        <dbReference type="SAM" id="Phobius"/>
    </source>
</evidence>
<dbReference type="GO" id="GO:0006935">
    <property type="term" value="P:chemotaxis"/>
    <property type="evidence" value="ECO:0007669"/>
    <property type="project" value="UniProtKB-KW"/>
</dbReference>
<feature type="domain" description="Methyl-accepting transducer" evidence="5">
    <location>
        <begin position="576"/>
        <end position="812"/>
    </location>
</feature>
<dbReference type="AlphaFoldDB" id="A0A2M9XBK7"/>
<keyword evidence="4" id="KW-1133">Transmembrane helix</keyword>
<dbReference type="PROSITE" id="PS50111">
    <property type="entry name" value="CHEMOTAXIS_TRANSDUC_2"/>
    <property type="match status" value="1"/>
</dbReference>
<proteinExistence type="inferred from homology"/>
<name>A0A2M9XBK7_9LEPT</name>
<dbReference type="InterPro" id="IPR051310">
    <property type="entry name" value="MCP_chemotaxis"/>
</dbReference>
<keyword evidence="3" id="KW-0807">Transducer</keyword>